<feature type="compositionally biased region" description="Polar residues" evidence="1">
    <location>
        <begin position="63"/>
        <end position="90"/>
    </location>
</feature>
<evidence type="ECO:0000256" key="1">
    <source>
        <dbReference type="SAM" id="MobiDB-lite"/>
    </source>
</evidence>
<sequence length="121" mass="12981">MSFRTEKFGPLSPNIPDFPDPKGSPGGNDTPRVHPGVLRSLSFRFTERSSGAPAPTCLVGSMENGSQNAREIRSQNAAKPSVIGSETNGRTALHGRAAPGPEKKPPKLNSNRTRTPIRLQH</sequence>
<protein>
    <submittedName>
        <fullName evidence="2">Uncharacterized protein</fullName>
    </submittedName>
</protein>
<dbReference type="AlphaFoldDB" id="A0A2N5UKK0"/>
<comment type="caution">
    <text evidence="2">The sequence shown here is derived from an EMBL/GenBank/DDBJ whole genome shotgun (WGS) entry which is preliminary data.</text>
</comment>
<evidence type="ECO:0000313" key="2">
    <source>
        <dbReference type="EMBL" id="PLW38292.1"/>
    </source>
</evidence>
<dbReference type="Proteomes" id="UP000235392">
    <property type="component" value="Unassembled WGS sequence"/>
</dbReference>
<organism evidence="2 3">
    <name type="scientific">Puccinia coronata f. sp. avenae</name>
    <dbReference type="NCBI Taxonomy" id="200324"/>
    <lineage>
        <taxon>Eukaryota</taxon>
        <taxon>Fungi</taxon>
        <taxon>Dikarya</taxon>
        <taxon>Basidiomycota</taxon>
        <taxon>Pucciniomycotina</taxon>
        <taxon>Pucciniomycetes</taxon>
        <taxon>Pucciniales</taxon>
        <taxon>Pucciniaceae</taxon>
        <taxon>Puccinia</taxon>
    </lineage>
</organism>
<name>A0A2N5UKK0_9BASI</name>
<dbReference type="EMBL" id="PGCI01000130">
    <property type="protein sequence ID" value="PLW38292.1"/>
    <property type="molecule type" value="Genomic_DNA"/>
</dbReference>
<proteinExistence type="predicted"/>
<feature type="region of interest" description="Disordered" evidence="1">
    <location>
        <begin position="1"/>
        <end position="121"/>
    </location>
</feature>
<gene>
    <name evidence="2" type="ORF">PCASD_08986</name>
</gene>
<reference evidence="2 3" key="1">
    <citation type="submission" date="2017-11" db="EMBL/GenBank/DDBJ databases">
        <title>De novo assembly and phasing of dikaryotic genomes from two isolates of Puccinia coronata f. sp. avenae, the causal agent of oat crown rust.</title>
        <authorList>
            <person name="Miller M.E."/>
            <person name="Zhang Y."/>
            <person name="Omidvar V."/>
            <person name="Sperschneider J."/>
            <person name="Schwessinger B."/>
            <person name="Raley C."/>
            <person name="Palmer J.M."/>
            <person name="Garnica D."/>
            <person name="Upadhyaya N."/>
            <person name="Rathjen J."/>
            <person name="Taylor J.M."/>
            <person name="Park R.F."/>
            <person name="Dodds P.N."/>
            <person name="Hirsch C.D."/>
            <person name="Kianian S.F."/>
            <person name="Figueroa M."/>
        </authorList>
    </citation>
    <scope>NUCLEOTIDE SEQUENCE [LARGE SCALE GENOMIC DNA]</scope>
    <source>
        <strain evidence="2">12SD80</strain>
    </source>
</reference>
<accession>A0A2N5UKK0</accession>
<evidence type="ECO:0000313" key="3">
    <source>
        <dbReference type="Proteomes" id="UP000235392"/>
    </source>
</evidence>